<dbReference type="Gene3D" id="3.40.50.300">
    <property type="entry name" value="P-loop containing nucleotide triphosphate hydrolases"/>
    <property type="match status" value="1"/>
</dbReference>
<name>A0A850TDC7_9BACT</name>
<dbReference type="Proteomes" id="UP000553343">
    <property type="component" value="Unassembled WGS sequence"/>
</dbReference>
<reference evidence="10 11" key="1">
    <citation type="submission" date="2020-06" db="EMBL/GenBank/DDBJ databases">
        <title>High-quality draft genome of sulfate reducer Desulfobacter latus type strain AcrS2 isolated from marine sediment.</title>
        <authorList>
            <person name="Hoppe M."/>
            <person name="Larsen C.K."/>
            <person name="Marshall I.P.G."/>
            <person name="Schramm A."/>
            <person name="Marietou A.G."/>
        </authorList>
    </citation>
    <scope>NUCLEOTIDE SEQUENCE [LARGE SCALE GENOMIC DNA]</scope>
    <source>
        <strain evidence="10 11">AcRS2</strain>
    </source>
</reference>
<dbReference type="InterPro" id="IPR015856">
    <property type="entry name" value="ABC_transpr_CbiO/EcfA_su"/>
</dbReference>
<keyword evidence="4" id="KW-1003">Cell membrane</keyword>
<evidence type="ECO:0000256" key="6">
    <source>
        <dbReference type="ARBA" id="ARBA00022840"/>
    </source>
</evidence>
<dbReference type="InterPro" id="IPR017871">
    <property type="entry name" value="ABC_transporter-like_CS"/>
</dbReference>
<dbReference type="PROSITE" id="PS50893">
    <property type="entry name" value="ABC_TRANSPORTER_2"/>
    <property type="match status" value="1"/>
</dbReference>
<gene>
    <name evidence="10" type="ORF">HXW94_17845</name>
</gene>
<dbReference type="InterPro" id="IPR003593">
    <property type="entry name" value="AAA+_ATPase"/>
</dbReference>
<dbReference type="GO" id="GO:0043190">
    <property type="term" value="C:ATP-binding cassette (ABC) transporter complex"/>
    <property type="evidence" value="ECO:0007669"/>
    <property type="project" value="TreeGrafter"/>
</dbReference>
<dbReference type="PANTHER" id="PTHR43553">
    <property type="entry name" value="HEAVY METAL TRANSPORTER"/>
    <property type="match status" value="1"/>
</dbReference>
<evidence type="ECO:0000256" key="5">
    <source>
        <dbReference type="ARBA" id="ARBA00022741"/>
    </source>
</evidence>
<dbReference type="RefSeq" id="WP_178368269.1">
    <property type="nucleotide sequence ID" value="NZ_JACADJ010000119.1"/>
</dbReference>
<evidence type="ECO:0000313" key="11">
    <source>
        <dbReference type="Proteomes" id="UP000553343"/>
    </source>
</evidence>
<keyword evidence="7" id="KW-1278">Translocase</keyword>
<feature type="domain" description="ABC transporter" evidence="9">
    <location>
        <begin position="6"/>
        <end position="238"/>
    </location>
</feature>
<keyword evidence="6 10" id="KW-0067">ATP-binding</keyword>
<evidence type="ECO:0000256" key="1">
    <source>
        <dbReference type="ARBA" id="ARBA00004236"/>
    </source>
</evidence>
<dbReference type="GO" id="GO:0016887">
    <property type="term" value="F:ATP hydrolysis activity"/>
    <property type="evidence" value="ECO:0007669"/>
    <property type="project" value="InterPro"/>
</dbReference>
<proteinExistence type="inferred from homology"/>
<evidence type="ECO:0000259" key="9">
    <source>
        <dbReference type="PROSITE" id="PS50893"/>
    </source>
</evidence>
<evidence type="ECO:0000256" key="4">
    <source>
        <dbReference type="ARBA" id="ARBA00022475"/>
    </source>
</evidence>
<keyword evidence="3" id="KW-0813">Transport</keyword>
<dbReference type="SMART" id="SM00382">
    <property type="entry name" value="AAA"/>
    <property type="match status" value="1"/>
</dbReference>
<comment type="similarity">
    <text evidence="2">Belongs to the ABC transporter superfamily.</text>
</comment>
<dbReference type="AlphaFoldDB" id="A0A850TDC7"/>
<dbReference type="GO" id="GO:0005524">
    <property type="term" value="F:ATP binding"/>
    <property type="evidence" value="ECO:0007669"/>
    <property type="project" value="UniProtKB-KW"/>
</dbReference>
<protein>
    <submittedName>
        <fullName evidence="10">ABC transporter ATP-binding protein</fullName>
    </submittedName>
</protein>
<dbReference type="PROSITE" id="PS00211">
    <property type="entry name" value="ABC_TRANSPORTER_1"/>
    <property type="match status" value="1"/>
</dbReference>
<dbReference type="GO" id="GO:0042626">
    <property type="term" value="F:ATPase-coupled transmembrane transporter activity"/>
    <property type="evidence" value="ECO:0007669"/>
    <property type="project" value="TreeGrafter"/>
</dbReference>
<evidence type="ECO:0000256" key="2">
    <source>
        <dbReference type="ARBA" id="ARBA00005417"/>
    </source>
</evidence>
<dbReference type="Pfam" id="PF00005">
    <property type="entry name" value="ABC_tran"/>
    <property type="match status" value="1"/>
</dbReference>
<dbReference type="PANTHER" id="PTHR43553:SF24">
    <property type="entry name" value="ENERGY-COUPLING FACTOR TRANSPORTER ATP-BINDING PROTEIN ECFA1"/>
    <property type="match status" value="1"/>
</dbReference>
<dbReference type="SUPFAM" id="SSF52540">
    <property type="entry name" value="P-loop containing nucleoside triphosphate hydrolases"/>
    <property type="match status" value="1"/>
</dbReference>
<evidence type="ECO:0000256" key="8">
    <source>
        <dbReference type="ARBA" id="ARBA00023136"/>
    </source>
</evidence>
<accession>A0A850TDC7</accession>
<dbReference type="InterPro" id="IPR050095">
    <property type="entry name" value="ECF_ABC_transporter_ATP-bd"/>
</dbReference>
<keyword evidence="8" id="KW-0472">Membrane</keyword>
<evidence type="ECO:0000313" key="10">
    <source>
        <dbReference type="EMBL" id="NWH06818.1"/>
    </source>
</evidence>
<dbReference type="CDD" id="cd03225">
    <property type="entry name" value="ABC_cobalt_CbiO_domain1"/>
    <property type="match status" value="1"/>
</dbReference>
<comment type="subcellular location">
    <subcellularLocation>
        <location evidence="1">Cell membrane</location>
    </subcellularLocation>
</comment>
<keyword evidence="5" id="KW-0547">Nucleotide-binding</keyword>
<comment type="caution">
    <text evidence="10">The sequence shown here is derived from an EMBL/GenBank/DDBJ whole genome shotgun (WGS) entry which is preliminary data.</text>
</comment>
<keyword evidence="11" id="KW-1185">Reference proteome</keyword>
<organism evidence="10 11">
    <name type="scientific">Desulfobacter latus</name>
    <dbReference type="NCBI Taxonomy" id="2292"/>
    <lineage>
        <taxon>Bacteria</taxon>
        <taxon>Pseudomonadati</taxon>
        <taxon>Thermodesulfobacteriota</taxon>
        <taxon>Desulfobacteria</taxon>
        <taxon>Desulfobacterales</taxon>
        <taxon>Desulfobacteraceae</taxon>
        <taxon>Desulfobacter</taxon>
    </lineage>
</organism>
<evidence type="ECO:0000256" key="3">
    <source>
        <dbReference type="ARBA" id="ARBA00022448"/>
    </source>
</evidence>
<dbReference type="InterPro" id="IPR027417">
    <property type="entry name" value="P-loop_NTPase"/>
</dbReference>
<dbReference type="EMBL" id="JACADJ010000119">
    <property type="protein sequence ID" value="NWH06818.1"/>
    <property type="molecule type" value="Genomic_DNA"/>
</dbReference>
<dbReference type="FunFam" id="3.40.50.300:FF:000224">
    <property type="entry name" value="Energy-coupling factor transporter ATP-binding protein EcfA"/>
    <property type="match status" value="1"/>
</dbReference>
<sequence length="247" mass="27049">MDTVLLKTDHLTHAFGSEQSGIFDICLTIARDDFIVLAGKNGCGKTTLIRHFNGLLMPDRGRVLLDGQDIQKNLTVARKKVGMVFQDPDTQIIADTVFDETAFGPENLNMGREAINAGVINALKLLGLYHLRDRNPATLSGGEKRRLAIAGILVMAPDLIIFDEPFANLDYPSIVSLVRVCRTLHRSGHAIVMTTHDVAPVIMLATKMVVMDKGRIKEQGDPISLAPCLESYGVKNPFTPMAQAWAL</sequence>
<dbReference type="InterPro" id="IPR003439">
    <property type="entry name" value="ABC_transporter-like_ATP-bd"/>
</dbReference>
<evidence type="ECO:0000256" key="7">
    <source>
        <dbReference type="ARBA" id="ARBA00022967"/>
    </source>
</evidence>